<evidence type="ECO:0000256" key="8">
    <source>
        <dbReference type="ARBA" id="ARBA00023136"/>
    </source>
</evidence>
<dbReference type="InterPro" id="IPR019594">
    <property type="entry name" value="Glu/Gly-bd"/>
</dbReference>
<evidence type="ECO:0000256" key="11">
    <source>
        <dbReference type="ARBA" id="ARBA00023286"/>
    </source>
</evidence>
<comment type="caution">
    <text evidence="17">The sequence shown here is derived from an EMBL/GenBank/DDBJ whole genome shotgun (WGS) entry which is preliminary data.</text>
</comment>
<sequence>MKNKTFIVLISTTAPYGYIKESLQELEGNDRYEGFTVDLIEELSKLLEFSYEFREQNKYGTLYANGKWDGMVAEIMDEKADFGICDFTITSDRQRAIDFSVPFMTLGIGILYKEPSKQPPEMFSFMAVFSTEVWIWMLFAQIGLGVVMIFVGRISHKEWQNPVPCIEDPDEFSNQFSFANSVWLIIGSVMQQGSEIAPIALAPRMITSVWWFFTMVMVASYTGTLVAFLTVEKNVLPFTNVEELYRHKSISYGAKKDGSTINFFRDSKNEIYQKMYSKMKSNPGWLVTHNDIAVSIAEEKNYAAFMESTSIEYYKERHCDLLQIGELLDTKSYGIGMKKGSEYKKHIDDALLTLKERGDIQKLKDIWWKEKRGGGKCGVKRDEEQKQLTLRNMVGAFVVLGVGCLLGLLISTLDMLWGVFKRSLKYQTTFQYELVEELKFALTFSGDVKPVRRRPTEGSSEALADDPEAKDELKSLRSVRSSDTHRTHHSHSHSSRHSSRSQSVAFARMRSYD</sequence>
<evidence type="ECO:0000259" key="16">
    <source>
        <dbReference type="SMART" id="SM00918"/>
    </source>
</evidence>
<evidence type="ECO:0000256" key="6">
    <source>
        <dbReference type="ARBA" id="ARBA00022989"/>
    </source>
</evidence>
<evidence type="ECO:0000256" key="7">
    <source>
        <dbReference type="ARBA" id="ARBA00023065"/>
    </source>
</evidence>
<keyword evidence="8 14" id="KW-0472">Membrane</keyword>
<evidence type="ECO:0000256" key="9">
    <source>
        <dbReference type="ARBA" id="ARBA00023170"/>
    </source>
</evidence>
<keyword evidence="5 14" id="KW-0812">Transmembrane</keyword>
<keyword evidence="4" id="KW-1003">Cell membrane</keyword>
<evidence type="ECO:0000256" key="3">
    <source>
        <dbReference type="ARBA" id="ARBA00022448"/>
    </source>
</evidence>
<dbReference type="Gene3D" id="1.10.287.70">
    <property type="match status" value="1"/>
</dbReference>
<gene>
    <name evidence="17" type="ORF">JYU34_017439</name>
</gene>
<keyword evidence="11" id="KW-1071">Ligand-gated ion channel</keyword>
<dbReference type="InterPro" id="IPR001320">
    <property type="entry name" value="Iontro_rcpt_C"/>
</dbReference>
<evidence type="ECO:0000256" key="14">
    <source>
        <dbReference type="SAM" id="Phobius"/>
    </source>
</evidence>
<evidence type="ECO:0000256" key="10">
    <source>
        <dbReference type="ARBA" id="ARBA00023180"/>
    </source>
</evidence>
<feature type="compositionally biased region" description="Basic and acidic residues" evidence="13">
    <location>
        <begin position="470"/>
        <end position="485"/>
    </location>
</feature>
<dbReference type="EMBL" id="JAHIBW010000023">
    <property type="protein sequence ID" value="KAG7298968.1"/>
    <property type="molecule type" value="Genomic_DNA"/>
</dbReference>
<evidence type="ECO:0000256" key="13">
    <source>
        <dbReference type="SAM" id="MobiDB-lite"/>
    </source>
</evidence>
<dbReference type="SMART" id="SM00918">
    <property type="entry name" value="Lig_chan-Glu_bd"/>
    <property type="match status" value="1"/>
</dbReference>
<dbReference type="Pfam" id="PF10613">
    <property type="entry name" value="Lig_chan-Glu_bd"/>
    <property type="match status" value="1"/>
</dbReference>
<dbReference type="InterPro" id="IPR001508">
    <property type="entry name" value="Iono_Glu_rcpt_met"/>
</dbReference>
<feature type="compositionally biased region" description="Basic residues" evidence="13">
    <location>
        <begin position="486"/>
        <end position="499"/>
    </location>
</feature>
<evidence type="ECO:0000256" key="5">
    <source>
        <dbReference type="ARBA" id="ARBA00022692"/>
    </source>
</evidence>
<dbReference type="SUPFAM" id="SSF53850">
    <property type="entry name" value="Periplasmic binding protein-like II"/>
    <property type="match status" value="1"/>
</dbReference>
<keyword evidence="6 14" id="KW-1133">Transmembrane helix</keyword>
<dbReference type="Pfam" id="PF00060">
    <property type="entry name" value="Lig_chan"/>
    <property type="match status" value="1"/>
</dbReference>
<feature type="transmembrane region" description="Helical" evidence="14">
    <location>
        <begin position="133"/>
        <end position="151"/>
    </location>
</feature>
<keyword evidence="3" id="KW-0813">Transport</keyword>
<dbReference type="Gene3D" id="3.40.190.10">
    <property type="entry name" value="Periplasmic binding protein-like II"/>
    <property type="match status" value="1"/>
</dbReference>
<feature type="domain" description="Ionotropic glutamate receptor C-terminal" evidence="15">
    <location>
        <begin position="8"/>
        <end position="370"/>
    </location>
</feature>
<keyword evidence="7" id="KW-0406">Ion transport</keyword>
<dbReference type="Proteomes" id="UP000823941">
    <property type="component" value="Chromosome 23"/>
</dbReference>
<dbReference type="PANTHER" id="PTHR18966">
    <property type="entry name" value="IONOTROPIC GLUTAMATE RECEPTOR"/>
    <property type="match status" value="1"/>
</dbReference>
<feature type="domain" description="Ionotropic glutamate receptor L-glutamate and glycine-binding" evidence="16">
    <location>
        <begin position="15"/>
        <end position="77"/>
    </location>
</feature>
<evidence type="ECO:0000259" key="15">
    <source>
        <dbReference type="SMART" id="SM00079"/>
    </source>
</evidence>
<feature type="region of interest" description="Disordered" evidence="13">
    <location>
        <begin position="451"/>
        <end position="513"/>
    </location>
</feature>
<keyword evidence="9" id="KW-0675">Receptor</keyword>
<organism evidence="17 18">
    <name type="scientific">Plutella xylostella</name>
    <name type="common">Diamondback moth</name>
    <name type="synonym">Plutella maculipennis</name>
    <dbReference type="NCBI Taxonomy" id="51655"/>
    <lineage>
        <taxon>Eukaryota</taxon>
        <taxon>Metazoa</taxon>
        <taxon>Ecdysozoa</taxon>
        <taxon>Arthropoda</taxon>
        <taxon>Hexapoda</taxon>
        <taxon>Insecta</taxon>
        <taxon>Pterygota</taxon>
        <taxon>Neoptera</taxon>
        <taxon>Endopterygota</taxon>
        <taxon>Lepidoptera</taxon>
        <taxon>Glossata</taxon>
        <taxon>Ditrysia</taxon>
        <taxon>Yponomeutoidea</taxon>
        <taxon>Plutellidae</taxon>
        <taxon>Plutella</taxon>
    </lineage>
</organism>
<comment type="subcellular location">
    <subcellularLocation>
        <location evidence="1">Cell membrane</location>
        <topology evidence="1">Multi-pass membrane protein</topology>
    </subcellularLocation>
</comment>
<proteinExistence type="inferred from homology"/>
<evidence type="ECO:0000256" key="4">
    <source>
        <dbReference type="ARBA" id="ARBA00022475"/>
    </source>
</evidence>
<keyword evidence="10" id="KW-0325">Glycoprotein</keyword>
<evidence type="ECO:0000313" key="18">
    <source>
        <dbReference type="Proteomes" id="UP000823941"/>
    </source>
</evidence>
<dbReference type="InterPro" id="IPR015683">
    <property type="entry name" value="Ionotropic_Glu_rcpt"/>
</dbReference>
<keyword evidence="18" id="KW-1185">Reference proteome</keyword>
<protein>
    <submittedName>
        <fullName evidence="17">Uncharacterized protein</fullName>
    </submittedName>
</protein>
<dbReference type="PRINTS" id="PR00177">
    <property type="entry name" value="NMDARECEPTOR"/>
</dbReference>
<comment type="similarity">
    <text evidence="2">Belongs to the glutamate-gated ion channel (TC 1.A.10.1) family.</text>
</comment>
<evidence type="ECO:0000256" key="2">
    <source>
        <dbReference type="ARBA" id="ARBA00008685"/>
    </source>
</evidence>
<feature type="transmembrane region" description="Helical" evidence="14">
    <location>
        <begin position="393"/>
        <end position="417"/>
    </location>
</feature>
<evidence type="ECO:0000256" key="12">
    <source>
        <dbReference type="ARBA" id="ARBA00023303"/>
    </source>
</evidence>
<dbReference type="SMART" id="SM00079">
    <property type="entry name" value="PBPe"/>
    <property type="match status" value="1"/>
</dbReference>
<name>A0ABQ7Q1Z5_PLUXY</name>
<evidence type="ECO:0000256" key="1">
    <source>
        <dbReference type="ARBA" id="ARBA00004651"/>
    </source>
</evidence>
<feature type="transmembrane region" description="Helical" evidence="14">
    <location>
        <begin position="209"/>
        <end position="231"/>
    </location>
</feature>
<keyword evidence="12" id="KW-0407">Ion channel</keyword>
<evidence type="ECO:0000313" key="17">
    <source>
        <dbReference type="EMBL" id="KAG7298968.1"/>
    </source>
</evidence>
<accession>A0ABQ7Q1Z5</accession>
<reference evidence="17 18" key="1">
    <citation type="submission" date="2021-06" db="EMBL/GenBank/DDBJ databases">
        <title>A haploid diamondback moth (Plutella xylostella L.) genome assembly resolves 31 chromosomes and identifies a diamide resistance mutation.</title>
        <authorList>
            <person name="Ward C.M."/>
            <person name="Perry K.D."/>
            <person name="Baker G."/>
            <person name="Powis K."/>
            <person name="Heckel D.G."/>
            <person name="Baxter S.W."/>
        </authorList>
    </citation>
    <scope>NUCLEOTIDE SEQUENCE [LARGE SCALE GENOMIC DNA]</scope>
    <source>
        <strain evidence="17 18">LV</strain>
        <tissue evidence="17">Single pupa</tissue>
    </source>
</reference>